<dbReference type="OrthoDB" id="5139943at2759"/>
<evidence type="ECO:0000313" key="3">
    <source>
        <dbReference type="Proteomes" id="UP000241462"/>
    </source>
</evidence>
<protein>
    <submittedName>
        <fullName evidence="2">Uncharacterized protein</fullName>
    </submittedName>
</protein>
<gene>
    <name evidence="2" type="ORF">BD289DRAFT_288088</name>
</gene>
<dbReference type="Proteomes" id="UP000241462">
    <property type="component" value="Unassembled WGS sequence"/>
</dbReference>
<organism evidence="2 3">
    <name type="scientific">Coniella lustricola</name>
    <dbReference type="NCBI Taxonomy" id="2025994"/>
    <lineage>
        <taxon>Eukaryota</taxon>
        <taxon>Fungi</taxon>
        <taxon>Dikarya</taxon>
        <taxon>Ascomycota</taxon>
        <taxon>Pezizomycotina</taxon>
        <taxon>Sordariomycetes</taxon>
        <taxon>Sordariomycetidae</taxon>
        <taxon>Diaporthales</taxon>
        <taxon>Schizoparmaceae</taxon>
        <taxon>Coniella</taxon>
    </lineage>
</organism>
<name>A0A2T3A5Q8_9PEZI</name>
<dbReference type="InParanoid" id="A0A2T3A5Q8"/>
<feature type="region of interest" description="Disordered" evidence="1">
    <location>
        <begin position="70"/>
        <end position="118"/>
    </location>
</feature>
<evidence type="ECO:0000256" key="1">
    <source>
        <dbReference type="SAM" id="MobiDB-lite"/>
    </source>
</evidence>
<proteinExistence type="predicted"/>
<feature type="compositionally biased region" description="Basic and acidic residues" evidence="1">
    <location>
        <begin position="100"/>
        <end position="110"/>
    </location>
</feature>
<feature type="compositionally biased region" description="Basic and acidic residues" evidence="1">
    <location>
        <begin position="70"/>
        <end position="80"/>
    </location>
</feature>
<sequence>MDLSSIQSMSDRDALIDLIKAQVDDQAGDEHFRRDIFLCLAVTIPPKQRSRAKKALESLLARVHSQKKSIEASFREEKTENAITHDQPQNGNGNNNNQTHSDDTENHTNDDPQNMPDDMERRLGIVSTLLVLGFSDVCDLTMGRQLMTLNRWSVKAHVWTEARLLKHKHLSLQLAFSMVLGLLDACKWPNMSVTDPEYQDLSKRVKADYRSMQFTASSQSFWLSWEGLHTRSLQLAGLLAYILRASGVKDLPRSDMLSLLHLPAQRAKGWAPKSLFAPSPPPPKLATAPKSPTRPPRTTVPLLENYSENDMRPQPDAWQIWYAERTRELVNSIEDGEWYGYYVYALGDKDSTSLTGQCDPAMENIHFKVGGSGTAGDSKTSTNSSGATAALSSAAASTPSTSKVPFEARGCRDGVLGEFDLEGTMHAGTGVVNMCKNYHEAHSWDYEGVITPLGIIGEWGREGTGFSGYFWLWKRSWMADDLPRENLVYYS</sequence>
<feature type="compositionally biased region" description="Low complexity" evidence="1">
    <location>
        <begin position="285"/>
        <end position="299"/>
    </location>
</feature>
<accession>A0A2T3A5Q8</accession>
<reference evidence="2 3" key="1">
    <citation type="journal article" date="2018" name="Mycol. Prog.">
        <title>Coniella lustricola, a new species from submerged detritus.</title>
        <authorList>
            <person name="Raudabaugh D.B."/>
            <person name="Iturriaga T."/>
            <person name="Carver A."/>
            <person name="Mondo S."/>
            <person name="Pangilinan J."/>
            <person name="Lipzen A."/>
            <person name="He G."/>
            <person name="Amirebrahimi M."/>
            <person name="Grigoriev I.V."/>
            <person name="Miller A.N."/>
        </authorList>
    </citation>
    <scope>NUCLEOTIDE SEQUENCE [LARGE SCALE GENOMIC DNA]</scope>
    <source>
        <strain evidence="2 3">B22-T-1</strain>
    </source>
</reference>
<dbReference type="AlphaFoldDB" id="A0A2T3A5Q8"/>
<keyword evidence="3" id="KW-1185">Reference proteome</keyword>
<dbReference type="EMBL" id="KZ678462">
    <property type="protein sequence ID" value="PSR83322.1"/>
    <property type="molecule type" value="Genomic_DNA"/>
</dbReference>
<evidence type="ECO:0000313" key="2">
    <source>
        <dbReference type="EMBL" id="PSR83322.1"/>
    </source>
</evidence>
<dbReference type="STRING" id="2025994.A0A2T3A5Q8"/>
<feature type="region of interest" description="Disordered" evidence="1">
    <location>
        <begin position="273"/>
        <end position="299"/>
    </location>
</feature>